<feature type="non-terminal residue" evidence="2">
    <location>
        <position position="1"/>
    </location>
</feature>
<keyword evidence="3" id="KW-1185">Reference proteome</keyword>
<evidence type="ECO:0000256" key="1">
    <source>
        <dbReference type="SAM" id="SignalP"/>
    </source>
</evidence>
<comment type="caution">
    <text evidence="2">The sequence shown here is derived from an EMBL/GenBank/DDBJ whole genome shotgun (WGS) entry which is preliminary data.</text>
</comment>
<reference evidence="2" key="1">
    <citation type="submission" date="2023-10" db="EMBL/GenBank/DDBJ databases">
        <title>Genome assembly of Pristionchus species.</title>
        <authorList>
            <person name="Yoshida K."/>
            <person name="Sommer R.J."/>
        </authorList>
    </citation>
    <scope>NUCLEOTIDE SEQUENCE</scope>
    <source>
        <strain evidence="2">RS5133</strain>
    </source>
</reference>
<accession>A0AAV5WBX0</accession>
<dbReference type="Proteomes" id="UP001432322">
    <property type="component" value="Unassembled WGS sequence"/>
</dbReference>
<proteinExistence type="predicted"/>
<evidence type="ECO:0000313" key="3">
    <source>
        <dbReference type="Proteomes" id="UP001432322"/>
    </source>
</evidence>
<gene>
    <name evidence="2" type="ORF">PFISCL1PPCAC_20708</name>
</gene>
<evidence type="ECO:0000313" key="2">
    <source>
        <dbReference type="EMBL" id="GMT29411.1"/>
    </source>
</evidence>
<feature type="non-terminal residue" evidence="2">
    <location>
        <position position="86"/>
    </location>
</feature>
<organism evidence="2 3">
    <name type="scientific">Pristionchus fissidentatus</name>
    <dbReference type="NCBI Taxonomy" id="1538716"/>
    <lineage>
        <taxon>Eukaryota</taxon>
        <taxon>Metazoa</taxon>
        <taxon>Ecdysozoa</taxon>
        <taxon>Nematoda</taxon>
        <taxon>Chromadorea</taxon>
        <taxon>Rhabditida</taxon>
        <taxon>Rhabditina</taxon>
        <taxon>Diplogasteromorpha</taxon>
        <taxon>Diplogasteroidea</taxon>
        <taxon>Neodiplogasteridae</taxon>
        <taxon>Pristionchus</taxon>
    </lineage>
</organism>
<name>A0AAV5WBX0_9BILA</name>
<dbReference type="EMBL" id="BTSY01000005">
    <property type="protein sequence ID" value="GMT29411.1"/>
    <property type="molecule type" value="Genomic_DNA"/>
</dbReference>
<feature type="chain" id="PRO_5043551655" evidence="1">
    <location>
        <begin position="17"/>
        <end position="86"/>
    </location>
</feature>
<dbReference type="AlphaFoldDB" id="A0AAV5WBX0"/>
<sequence length="86" mass="9376">LPLLLALAVYVAKNYGGEVEINPAVLSEPVSVFASSLDSSPSTTDRTIVVCDYHVDAAIAHKSEVDLHSIEETWTFVDSVEKEEEK</sequence>
<feature type="signal peptide" evidence="1">
    <location>
        <begin position="1"/>
        <end position="16"/>
    </location>
</feature>
<keyword evidence="1" id="KW-0732">Signal</keyword>
<protein>
    <submittedName>
        <fullName evidence="2">Uncharacterized protein</fullName>
    </submittedName>
</protein>